<gene>
    <name evidence="5" type="primary">rpmC</name>
    <name evidence="4" type="synonym">rpl29</name>
    <name evidence="5" type="ORF">HA336_01685</name>
</gene>
<dbReference type="GO" id="GO:1990904">
    <property type="term" value="C:ribonucleoprotein complex"/>
    <property type="evidence" value="ECO:0007669"/>
    <property type="project" value="UniProtKB-KW"/>
</dbReference>
<dbReference type="Proteomes" id="UP000619545">
    <property type="component" value="Unassembled WGS sequence"/>
</dbReference>
<dbReference type="HAMAP" id="MF_00374">
    <property type="entry name" value="Ribosomal_uL29"/>
    <property type="match status" value="1"/>
</dbReference>
<dbReference type="InterPro" id="IPR018254">
    <property type="entry name" value="Ribosomal_uL29_CS"/>
</dbReference>
<keyword evidence="2 4" id="KW-0689">Ribosomal protein</keyword>
<evidence type="ECO:0000256" key="4">
    <source>
        <dbReference type="HAMAP-Rule" id="MF_00374"/>
    </source>
</evidence>
<dbReference type="GO" id="GO:0005840">
    <property type="term" value="C:ribosome"/>
    <property type="evidence" value="ECO:0007669"/>
    <property type="project" value="UniProtKB-KW"/>
</dbReference>
<proteinExistence type="inferred from homology"/>
<dbReference type="InterPro" id="IPR036049">
    <property type="entry name" value="Ribosomal_uL29_sf"/>
</dbReference>
<organism evidence="5 6">
    <name type="scientific">Methanopyrus kandleri</name>
    <dbReference type="NCBI Taxonomy" id="2320"/>
    <lineage>
        <taxon>Archaea</taxon>
        <taxon>Methanobacteriati</taxon>
        <taxon>Methanobacteriota</taxon>
        <taxon>Methanomada group</taxon>
        <taxon>Methanopyri</taxon>
        <taxon>Methanopyrales</taxon>
        <taxon>Methanopyraceae</taxon>
        <taxon>Methanopyrus</taxon>
    </lineage>
</organism>
<dbReference type="GO" id="GO:0006412">
    <property type="term" value="P:translation"/>
    <property type="evidence" value="ECO:0007669"/>
    <property type="project" value="UniProtKB-UniRule"/>
</dbReference>
<evidence type="ECO:0000313" key="5">
    <source>
        <dbReference type="EMBL" id="HII69929.1"/>
    </source>
</evidence>
<reference evidence="5" key="1">
    <citation type="journal article" date="2020" name="bioRxiv">
        <title>A rank-normalized archaeal taxonomy based on genome phylogeny resolves widespread incomplete and uneven classifications.</title>
        <authorList>
            <person name="Rinke C."/>
            <person name="Chuvochina M."/>
            <person name="Mussig A.J."/>
            <person name="Chaumeil P.-A."/>
            <person name="Waite D.W."/>
            <person name="Whitman W.B."/>
            <person name="Parks D.H."/>
            <person name="Hugenholtz P."/>
        </authorList>
    </citation>
    <scope>NUCLEOTIDE SEQUENCE</scope>
    <source>
        <strain evidence="5">UBA8853</strain>
    </source>
</reference>
<keyword evidence="3 4" id="KW-0687">Ribonucleoprotein</keyword>
<evidence type="ECO:0000256" key="1">
    <source>
        <dbReference type="ARBA" id="ARBA00009254"/>
    </source>
</evidence>
<dbReference type="NCBIfam" id="TIGR00012">
    <property type="entry name" value="L29"/>
    <property type="match status" value="1"/>
</dbReference>
<protein>
    <recommendedName>
        <fullName evidence="4">Large ribosomal subunit protein uL29</fullName>
    </recommendedName>
</protein>
<sequence length="64" mass="7520">MTPEERREKLKELKAELLREMTSKSISGVPDNPGRVKEIKKNIARILTTEREEELRKIRETEKG</sequence>
<dbReference type="GO" id="GO:0003735">
    <property type="term" value="F:structural constituent of ribosome"/>
    <property type="evidence" value="ECO:0007669"/>
    <property type="project" value="InterPro"/>
</dbReference>
<name>A0A832TFG4_9EURY</name>
<comment type="similarity">
    <text evidence="1 4">Belongs to the universal ribosomal protein uL29 family.</text>
</comment>
<accession>A0A832TFG4</accession>
<dbReference type="Gene3D" id="1.10.287.310">
    <property type="match status" value="1"/>
</dbReference>
<evidence type="ECO:0000313" key="6">
    <source>
        <dbReference type="Proteomes" id="UP000619545"/>
    </source>
</evidence>
<dbReference type="Pfam" id="PF00831">
    <property type="entry name" value="Ribosomal_L29"/>
    <property type="match status" value="1"/>
</dbReference>
<dbReference type="EMBL" id="DUJS01000002">
    <property type="protein sequence ID" value="HII69929.1"/>
    <property type="molecule type" value="Genomic_DNA"/>
</dbReference>
<dbReference type="InterPro" id="IPR001854">
    <property type="entry name" value="Ribosomal_uL29"/>
</dbReference>
<evidence type="ECO:0000256" key="2">
    <source>
        <dbReference type="ARBA" id="ARBA00022980"/>
    </source>
</evidence>
<dbReference type="SUPFAM" id="SSF46561">
    <property type="entry name" value="Ribosomal protein L29 (L29p)"/>
    <property type="match status" value="1"/>
</dbReference>
<comment type="caution">
    <text evidence="5">The sequence shown here is derived from an EMBL/GenBank/DDBJ whole genome shotgun (WGS) entry which is preliminary data.</text>
</comment>
<evidence type="ECO:0000256" key="3">
    <source>
        <dbReference type="ARBA" id="ARBA00023274"/>
    </source>
</evidence>
<dbReference type="AlphaFoldDB" id="A0A832TFG4"/>
<dbReference type="PROSITE" id="PS00579">
    <property type="entry name" value="RIBOSOMAL_L29"/>
    <property type="match status" value="1"/>
</dbReference>